<evidence type="ECO:0000256" key="1">
    <source>
        <dbReference type="ARBA" id="ARBA00006995"/>
    </source>
</evidence>
<accession>A0A0D2EK55</accession>
<dbReference type="PANTHER" id="PTHR21405">
    <property type="entry name" value="CDNA SEQUENCE BC021608"/>
    <property type="match status" value="1"/>
</dbReference>
<comment type="similarity">
    <text evidence="1">Belongs to the TTC36 family.</text>
</comment>
<gene>
    <name evidence="2" type="ORF">PV05_04547</name>
</gene>
<proteinExistence type="inferred from homology"/>
<dbReference type="PANTHER" id="PTHR21405:SF0">
    <property type="entry name" value="TETRATRICOPEPTIDE REPEAT PROTEIN 36"/>
    <property type="match status" value="1"/>
</dbReference>
<evidence type="ECO:0000313" key="2">
    <source>
        <dbReference type="EMBL" id="KIW55828.1"/>
    </source>
</evidence>
<dbReference type="Proteomes" id="UP000054342">
    <property type="component" value="Unassembled WGS sequence"/>
</dbReference>
<dbReference type="Gene3D" id="1.25.40.10">
    <property type="entry name" value="Tetratricopeptide repeat domain"/>
    <property type="match status" value="1"/>
</dbReference>
<dbReference type="GeneID" id="25326455"/>
<dbReference type="GO" id="GO:0006570">
    <property type="term" value="P:tyrosine metabolic process"/>
    <property type="evidence" value="ECO:0007669"/>
    <property type="project" value="TreeGrafter"/>
</dbReference>
<dbReference type="HOGENOM" id="CLU_074601_0_0_1"/>
<dbReference type="STRING" id="348802.A0A0D2EK55"/>
<name>A0A0D2EK55_9EURO</name>
<dbReference type="InterPro" id="IPR038906">
    <property type="entry name" value="TTC36"/>
</dbReference>
<keyword evidence="3" id="KW-1185">Reference proteome</keyword>
<dbReference type="OrthoDB" id="539634at2759"/>
<organism evidence="2 3">
    <name type="scientific">Exophiala xenobiotica</name>
    <dbReference type="NCBI Taxonomy" id="348802"/>
    <lineage>
        <taxon>Eukaryota</taxon>
        <taxon>Fungi</taxon>
        <taxon>Dikarya</taxon>
        <taxon>Ascomycota</taxon>
        <taxon>Pezizomycotina</taxon>
        <taxon>Eurotiomycetes</taxon>
        <taxon>Chaetothyriomycetidae</taxon>
        <taxon>Chaetothyriales</taxon>
        <taxon>Herpotrichiellaceae</taxon>
        <taxon>Exophiala</taxon>
    </lineage>
</organism>
<dbReference type="EMBL" id="KN847319">
    <property type="protein sequence ID" value="KIW55828.1"/>
    <property type="molecule type" value="Genomic_DNA"/>
</dbReference>
<dbReference type="AlphaFoldDB" id="A0A0D2EK55"/>
<evidence type="ECO:0000313" key="3">
    <source>
        <dbReference type="Proteomes" id="UP000054342"/>
    </source>
</evidence>
<dbReference type="InterPro" id="IPR011990">
    <property type="entry name" value="TPR-like_helical_dom_sf"/>
</dbReference>
<sequence length="237" mass="25742">MDAAGLSNNDSSVLSALFDPESSLSSTVQVDNSLPQGSDSAKIQGLQERERDALRLLNHETPAACDIKSAISDLTSIIEDDQSYASAWNNRAQARRMLIKDENLPTMPDAVAQIFQDITQAISLATPKQLHGSISHLDARVLASAHTHRGYLLLFASKSEDNRNMLSALPGLKPLSLADLEQAASRELGIGGRYGNETARQLAVKTNPYAKLCGSIVREALTKEISDYYHPQITIAR</sequence>
<dbReference type="RefSeq" id="XP_013316412.1">
    <property type="nucleotide sequence ID" value="XM_013460958.1"/>
</dbReference>
<protein>
    <submittedName>
        <fullName evidence="2">Uncharacterized protein</fullName>
    </submittedName>
</protein>
<reference evidence="2 3" key="1">
    <citation type="submission" date="2015-01" db="EMBL/GenBank/DDBJ databases">
        <title>The Genome Sequence of Exophiala xenobiotica CBS118157.</title>
        <authorList>
            <consortium name="The Broad Institute Genomics Platform"/>
            <person name="Cuomo C."/>
            <person name="de Hoog S."/>
            <person name="Gorbushina A."/>
            <person name="Stielow B."/>
            <person name="Teixiera M."/>
            <person name="Abouelleil A."/>
            <person name="Chapman S.B."/>
            <person name="Priest M."/>
            <person name="Young S.K."/>
            <person name="Wortman J."/>
            <person name="Nusbaum C."/>
            <person name="Birren B."/>
        </authorList>
    </citation>
    <scope>NUCLEOTIDE SEQUENCE [LARGE SCALE GENOMIC DNA]</scope>
    <source>
        <strain evidence="2 3">CBS 118157</strain>
    </source>
</reference>